<dbReference type="Proteomes" id="UP000032142">
    <property type="component" value="Unassembled WGS sequence"/>
</dbReference>
<dbReference type="AlphaFoldDB" id="A0A0B0PJ46"/>
<accession>A0A0B0PJ46</accession>
<sequence>MKPKLGLLESVSSHEYGRSGLGSWIGAVHVWISSAYRRKQVIPNHTGLRAVRDSEWPHVLQCNKAA</sequence>
<dbReference type="EMBL" id="KN431006">
    <property type="protein sequence ID" value="KHG25020.1"/>
    <property type="molecule type" value="Genomic_DNA"/>
</dbReference>
<keyword evidence="2" id="KW-1185">Reference proteome</keyword>
<evidence type="ECO:0000313" key="1">
    <source>
        <dbReference type="EMBL" id="KHG25020.1"/>
    </source>
</evidence>
<protein>
    <submittedName>
        <fullName evidence="1">Uncharacterized protein</fullName>
    </submittedName>
</protein>
<organism evidence="1 2">
    <name type="scientific">Gossypium arboreum</name>
    <name type="common">Tree cotton</name>
    <name type="synonym">Gossypium nanking</name>
    <dbReference type="NCBI Taxonomy" id="29729"/>
    <lineage>
        <taxon>Eukaryota</taxon>
        <taxon>Viridiplantae</taxon>
        <taxon>Streptophyta</taxon>
        <taxon>Embryophyta</taxon>
        <taxon>Tracheophyta</taxon>
        <taxon>Spermatophyta</taxon>
        <taxon>Magnoliopsida</taxon>
        <taxon>eudicotyledons</taxon>
        <taxon>Gunneridae</taxon>
        <taxon>Pentapetalae</taxon>
        <taxon>rosids</taxon>
        <taxon>malvids</taxon>
        <taxon>Malvales</taxon>
        <taxon>Malvaceae</taxon>
        <taxon>Malvoideae</taxon>
        <taxon>Gossypium</taxon>
    </lineage>
</organism>
<name>A0A0B0PJ46_GOSAR</name>
<evidence type="ECO:0000313" key="2">
    <source>
        <dbReference type="Proteomes" id="UP000032142"/>
    </source>
</evidence>
<reference evidence="2" key="1">
    <citation type="submission" date="2014-09" db="EMBL/GenBank/DDBJ databases">
        <authorList>
            <person name="Mudge J."/>
            <person name="Ramaraj T."/>
            <person name="Lindquist I.E."/>
            <person name="Bharti A.K."/>
            <person name="Sundararajan A."/>
            <person name="Cameron C.T."/>
            <person name="Woodward J.E."/>
            <person name="May G.D."/>
            <person name="Brubaker C."/>
            <person name="Broadhvest J."/>
            <person name="Wilkins T.A."/>
        </authorList>
    </citation>
    <scope>NUCLEOTIDE SEQUENCE</scope>
    <source>
        <strain evidence="2">cv. AKA8401</strain>
    </source>
</reference>
<gene>
    <name evidence="1" type="ORF">F383_05120</name>
</gene>
<proteinExistence type="predicted"/>